<dbReference type="RefSeq" id="WP_188327512.1">
    <property type="nucleotide sequence ID" value="NZ_CP059491.1"/>
</dbReference>
<dbReference type="InterPro" id="IPR001647">
    <property type="entry name" value="HTH_TetR"/>
</dbReference>
<proteinExistence type="predicted"/>
<dbReference type="PANTHER" id="PTHR30055">
    <property type="entry name" value="HTH-TYPE TRANSCRIPTIONAL REGULATOR RUTR"/>
    <property type="match status" value="1"/>
</dbReference>
<accession>A0A7D7LSJ1</accession>
<dbReference type="EMBL" id="CP059491">
    <property type="protein sequence ID" value="QMT00421.1"/>
    <property type="molecule type" value="Genomic_DNA"/>
</dbReference>
<dbReference type="PROSITE" id="PS50977">
    <property type="entry name" value="HTH_TETR_2"/>
    <property type="match status" value="1"/>
</dbReference>
<dbReference type="SUPFAM" id="SSF46689">
    <property type="entry name" value="Homeodomain-like"/>
    <property type="match status" value="1"/>
</dbReference>
<dbReference type="PANTHER" id="PTHR30055:SF235">
    <property type="entry name" value="TRANSCRIPTIONAL REGULATORY PROTEIN"/>
    <property type="match status" value="1"/>
</dbReference>
<dbReference type="Pfam" id="PF00440">
    <property type="entry name" value="TetR_N"/>
    <property type="match status" value="1"/>
</dbReference>
<evidence type="ECO:0000313" key="5">
    <source>
        <dbReference type="Proteomes" id="UP000515663"/>
    </source>
</evidence>
<dbReference type="KEGG" id="gji:H1R19_16095"/>
<dbReference type="InterPro" id="IPR050109">
    <property type="entry name" value="HTH-type_TetR-like_transc_reg"/>
</dbReference>
<evidence type="ECO:0000259" key="3">
    <source>
        <dbReference type="PROSITE" id="PS50977"/>
    </source>
</evidence>
<name>A0A7D7LSJ1_9ACTN</name>
<evidence type="ECO:0000256" key="2">
    <source>
        <dbReference type="PROSITE-ProRule" id="PRU00335"/>
    </source>
</evidence>
<keyword evidence="5" id="KW-1185">Reference proteome</keyword>
<evidence type="ECO:0000256" key="1">
    <source>
        <dbReference type="ARBA" id="ARBA00023125"/>
    </source>
</evidence>
<dbReference type="AlphaFoldDB" id="A0A7D7LSJ1"/>
<dbReference type="Proteomes" id="UP000515663">
    <property type="component" value="Chromosome"/>
</dbReference>
<dbReference type="GO" id="GO:0000976">
    <property type="term" value="F:transcription cis-regulatory region binding"/>
    <property type="evidence" value="ECO:0007669"/>
    <property type="project" value="TreeGrafter"/>
</dbReference>
<feature type="DNA-binding region" description="H-T-H motif" evidence="2">
    <location>
        <begin position="30"/>
        <end position="49"/>
    </location>
</feature>
<keyword evidence="1 2" id="KW-0238">DNA-binding</keyword>
<feature type="domain" description="HTH tetR-type" evidence="3">
    <location>
        <begin position="6"/>
        <end position="67"/>
    </location>
</feature>
<reference evidence="5" key="1">
    <citation type="submission" date="2020-07" db="EMBL/GenBank/DDBJ databases">
        <title>novel species isolated from the respiratory tract of Marmot.</title>
        <authorList>
            <person name="Zhang G."/>
        </authorList>
    </citation>
    <scope>NUCLEOTIDE SEQUENCE [LARGE SCALE GENOMIC DNA]</scope>
    <source>
        <strain evidence="5">686</strain>
    </source>
</reference>
<dbReference type="InterPro" id="IPR009057">
    <property type="entry name" value="Homeodomain-like_sf"/>
</dbReference>
<sequence length="219" mass="23560">MGRHGEAARRALLDAAEELFATQGIDSVSNRRICVHAGNANHSAVSYHFGGREAMLRELVERHTQRTRVLRAEMMAALPAEPLIADLLRCLIQPVTQTLDGLPLPSWRARFVLQARDVPALATLVAEVAKADSVVDEMVTAIAHQMSWLPGDVIRGRIWILARMVVDVCAEYEAAIAAGKTDPQWAAFGGFLTDAAAGMLSAPVTEPSSFSPASPGVLL</sequence>
<evidence type="ECO:0000313" key="4">
    <source>
        <dbReference type="EMBL" id="QMT00421.1"/>
    </source>
</evidence>
<organism evidence="4 5">
    <name type="scientific">Gordonia jinghuaiqii</name>
    <dbReference type="NCBI Taxonomy" id="2758710"/>
    <lineage>
        <taxon>Bacteria</taxon>
        <taxon>Bacillati</taxon>
        <taxon>Actinomycetota</taxon>
        <taxon>Actinomycetes</taxon>
        <taxon>Mycobacteriales</taxon>
        <taxon>Gordoniaceae</taxon>
        <taxon>Gordonia</taxon>
    </lineage>
</organism>
<dbReference type="Gene3D" id="1.10.357.10">
    <property type="entry name" value="Tetracycline Repressor, domain 2"/>
    <property type="match status" value="1"/>
</dbReference>
<dbReference type="GO" id="GO:0003700">
    <property type="term" value="F:DNA-binding transcription factor activity"/>
    <property type="evidence" value="ECO:0007669"/>
    <property type="project" value="TreeGrafter"/>
</dbReference>
<protein>
    <submittedName>
        <fullName evidence="4">TetR/AcrR family transcriptional regulator</fullName>
    </submittedName>
</protein>
<gene>
    <name evidence="4" type="ORF">H1R19_16095</name>
</gene>